<organism evidence="2 3">
    <name type="scientific">Prosthecobacter fluviatilis</name>
    <dbReference type="NCBI Taxonomy" id="445931"/>
    <lineage>
        <taxon>Bacteria</taxon>
        <taxon>Pseudomonadati</taxon>
        <taxon>Verrucomicrobiota</taxon>
        <taxon>Verrucomicrobiia</taxon>
        <taxon>Verrucomicrobiales</taxon>
        <taxon>Verrucomicrobiaceae</taxon>
        <taxon>Prosthecobacter</taxon>
    </lineage>
</organism>
<gene>
    <name evidence="2" type="ORF">ACFQDI_23635</name>
</gene>
<evidence type="ECO:0000256" key="1">
    <source>
        <dbReference type="SAM" id="Phobius"/>
    </source>
</evidence>
<feature type="transmembrane region" description="Helical" evidence="1">
    <location>
        <begin position="170"/>
        <end position="189"/>
    </location>
</feature>
<evidence type="ECO:0000313" key="2">
    <source>
        <dbReference type="EMBL" id="MFC5457882.1"/>
    </source>
</evidence>
<keyword evidence="1" id="KW-1133">Transmembrane helix</keyword>
<dbReference type="RefSeq" id="WP_377171665.1">
    <property type="nucleotide sequence ID" value="NZ_JBHSMQ010000013.1"/>
</dbReference>
<keyword evidence="3" id="KW-1185">Reference proteome</keyword>
<protein>
    <submittedName>
        <fullName evidence="2">Uncharacterized protein</fullName>
    </submittedName>
</protein>
<feature type="transmembrane region" description="Helical" evidence="1">
    <location>
        <begin position="108"/>
        <end position="126"/>
    </location>
</feature>
<name>A0ABW0KZE1_9BACT</name>
<evidence type="ECO:0000313" key="3">
    <source>
        <dbReference type="Proteomes" id="UP001596052"/>
    </source>
</evidence>
<keyword evidence="1" id="KW-0812">Transmembrane</keyword>
<proteinExistence type="predicted"/>
<comment type="caution">
    <text evidence="2">The sequence shown here is derived from an EMBL/GenBank/DDBJ whole genome shotgun (WGS) entry which is preliminary data.</text>
</comment>
<sequence>MGKIILGAVLAAIAVFAWEAVSWTALGWHQNGFRAFRDESKVAEVIKANATSGHGIYLLPDMGEAPKIATAEEKKAFEAKQRQAVKDGPYVYAIVRPGRADVSMGMNLTLSFIRSLVCSFLIAALLSQTALFYPARIAFVAAAGLFAGLAADMPMWIWFENPVRDTVVNIADHLITWVIGGAVLGIFVGKDPVAER</sequence>
<dbReference type="EMBL" id="JBHSMQ010000013">
    <property type="protein sequence ID" value="MFC5457882.1"/>
    <property type="molecule type" value="Genomic_DNA"/>
</dbReference>
<dbReference type="Proteomes" id="UP001596052">
    <property type="component" value="Unassembled WGS sequence"/>
</dbReference>
<accession>A0ABW0KZE1</accession>
<reference evidence="3" key="1">
    <citation type="journal article" date="2019" name="Int. J. Syst. Evol. Microbiol.">
        <title>The Global Catalogue of Microorganisms (GCM) 10K type strain sequencing project: providing services to taxonomists for standard genome sequencing and annotation.</title>
        <authorList>
            <consortium name="The Broad Institute Genomics Platform"/>
            <consortium name="The Broad Institute Genome Sequencing Center for Infectious Disease"/>
            <person name="Wu L."/>
            <person name="Ma J."/>
        </authorList>
    </citation>
    <scope>NUCLEOTIDE SEQUENCE [LARGE SCALE GENOMIC DNA]</scope>
    <source>
        <strain evidence="3">CGMCC 4.1469</strain>
    </source>
</reference>
<feature type="transmembrane region" description="Helical" evidence="1">
    <location>
        <begin position="138"/>
        <end position="158"/>
    </location>
</feature>
<keyword evidence="1" id="KW-0472">Membrane</keyword>